<accession>A0A1E7ES53</accession>
<gene>
    <name evidence="7" type="ORF">FRACYDRAFT_143441</name>
</gene>
<dbReference type="AlphaFoldDB" id="A0A1E7ES53"/>
<dbReference type="Proteomes" id="UP000095751">
    <property type="component" value="Unassembled WGS sequence"/>
</dbReference>
<feature type="transmembrane region" description="Helical" evidence="6">
    <location>
        <begin position="96"/>
        <end position="113"/>
    </location>
</feature>
<evidence type="ECO:0000256" key="4">
    <source>
        <dbReference type="ARBA" id="ARBA00022989"/>
    </source>
</evidence>
<name>A0A1E7ES53_9STRA</name>
<evidence type="ECO:0000256" key="3">
    <source>
        <dbReference type="ARBA" id="ARBA00022692"/>
    </source>
</evidence>
<dbReference type="PANTHER" id="PTHR11266">
    <property type="entry name" value="PEROXISOMAL MEMBRANE PROTEIN 2, PXMP2 MPV17"/>
    <property type="match status" value="1"/>
</dbReference>
<dbReference type="InParanoid" id="A0A1E7ES53"/>
<reference evidence="7 8" key="1">
    <citation type="submission" date="2016-09" db="EMBL/GenBank/DDBJ databases">
        <title>Extensive genetic diversity and differential bi-allelic expression allows diatom success in the polar Southern Ocean.</title>
        <authorList>
            <consortium name="DOE Joint Genome Institute"/>
            <person name="Mock T."/>
            <person name="Otillar R.P."/>
            <person name="Strauss J."/>
            <person name="Dupont C."/>
            <person name="Frickenhaus S."/>
            <person name="Maumus F."/>
            <person name="Mcmullan M."/>
            <person name="Sanges R."/>
            <person name="Schmutz J."/>
            <person name="Toseland A."/>
            <person name="Valas R."/>
            <person name="Veluchamy A."/>
            <person name="Ward B.J."/>
            <person name="Allen A."/>
            <person name="Barry K."/>
            <person name="Falciatore A."/>
            <person name="Ferrante M."/>
            <person name="Fortunato A.E."/>
            <person name="Gloeckner G."/>
            <person name="Gruber A."/>
            <person name="Hipkin R."/>
            <person name="Janech M."/>
            <person name="Kroth P."/>
            <person name="Leese F."/>
            <person name="Lindquist E."/>
            <person name="Lyon B.R."/>
            <person name="Martin J."/>
            <person name="Mayer C."/>
            <person name="Parker M."/>
            <person name="Quesneville H."/>
            <person name="Raymond J."/>
            <person name="Uhlig C."/>
            <person name="Valentin K.U."/>
            <person name="Worden A.Z."/>
            <person name="Armbrust E.V."/>
            <person name="Bowler C."/>
            <person name="Green B."/>
            <person name="Moulton V."/>
            <person name="Van Oosterhout C."/>
            <person name="Grigoriev I."/>
        </authorList>
    </citation>
    <scope>NUCLEOTIDE SEQUENCE [LARGE SCALE GENOMIC DNA]</scope>
    <source>
        <strain evidence="7 8">CCMP1102</strain>
    </source>
</reference>
<comment type="similarity">
    <text evidence="2 6">Belongs to the peroxisomal membrane protein PXMP2/4 family.</text>
</comment>
<dbReference type="InterPro" id="IPR007248">
    <property type="entry name" value="Mpv17_PMP22"/>
</dbReference>
<keyword evidence="4 6" id="KW-1133">Transmembrane helix</keyword>
<evidence type="ECO:0000313" key="7">
    <source>
        <dbReference type="EMBL" id="OEU08850.1"/>
    </source>
</evidence>
<evidence type="ECO:0000313" key="8">
    <source>
        <dbReference type="Proteomes" id="UP000095751"/>
    </source>
</evidence>
<organism evidence="7 8">
    <name type="scientific">Fragilariopsis cylindrus CCMP1102</name>
    <dbReference type="NCBI Taxonomy" id="635003"/>
    <lineage>
        <taxon>Eukaryota</taxon>
        <taxon>Sar</taxon>
        <taxon>Stramenopiles</taxon>
        <taxon>Ochrophyta</taxon>
        <taxon>Bacillariophyta</taxon>
        <taxon>Bacillariophyceae</taxon>
        <taxon>Bacillariophycidae</taxon>
        <taxon>Bacillariales</taxon>
        <taxon>Bacillariaceae</taxon>
        <taxon>Fragilariopsis</taxon>
    </lineage>
</organism>
<dbReference type="Pfam" id="PF04117">
    <property type="entry name" value="Mpv17_PMP22"/>
    <property type="match status" value="1"/>
</dbReference>
<protein>
    <submittedName>
        <fullName evidence="7">Uncharacterized protein</fullName>
    </submittedName>
</protein>
<dbReference type="KEGG" id="fcy:FRACYDRAFT_143441"/>
<feature type="non-terminal residue" evidence="7">
    <location>
        <position position="177"/>
    </location>
</feature>
<dbReference type="PANTHER" id="PTHR11266:SF80">
    <property type="entry name" value="PEROXISOMAL MEMBRANE PROTEIN 2"/>
    <property type="match status" value="1"/>
</dbReference>
<keyword evidence="8" id="KW-1185">Reference proteome</keyword>
<evidence type="ECO:0000256" key="6">
    <source>
        <dbReference type="RuleBase" id="RU363053"/>
    </source>
</evidence>
<keyword evidence="5 6" id="KW-0472">Membrane</keyword>
<dbReference type="GO" id="GO:0005737">
    <property type="term" value="C:cytoplasm"/>
    <property type="evidence" value="ECO:0007669"/>
    <property type="project" value="TreeGrafter"/>
</dbReference>
<dbReference type="EMBL" id="KV784378">
    <property type="protein sequence ID" value="OEU08850.1"/>
    <property type="molecule type" value="Genomic_DNA"/>
</dbReference>
<feature type="transmembrane region" description="Helical" evidence="6">
    <location>
        <begin position="157"/>
        <end position="175"/>
    </location>
</feature>
<feature type="non-terminal residue" evidence="7">
    <location>
        <position position="1"/>
    </location>
</feature>
<evidence type="ECO:0000256" key="1">
    <source>
        <dbReference type="ARBA" id="ARBA00004141"/>
    </source>
</evidence>
<sequence>WTAYNDALITSPLLTKSVTAGIILGAADLAGQAVQDKISGDETEIDIARTARFAFFGLVLQAPWNHFYYQLLDGSIPPTAEPWTSTTAIKTAIDQFVQAPIFTVIIFAFLGFLEGKSVEAIKNQLDEDYKDTMVANWKLWVPATVINIAFVPPILRVLYLNCVFFFWSIFLSLKLNK</sequence>
<comment type="subcellular location">
    <subcellularLocation>
        <location evidence="1">Membrane</location>
        <topology evidence="1">Multi-pass membrane protein</topology>
    </subcellularLocation>
</comment>
<proteinExistence type="inferred from homology"/>
<dbReference type="OrthoDB" id="430207at2759"/>
<keyword evidence="3 6" id="KW-0812">Transmembrane</keyword>
<evidence type="ECO:0000256" key="2">
    <source>
        <dbReference type="ARBA" id="ARBA00006824"/>
    </source>
</evidence>
<evidence type="ECO:0000256" key="5">
    <source>
        <dbReference type="ARBA" id="ARBA00023136"/>
    </source>
</evidence>
<dbReference type="GO" id="GO:0016020">
    <property type="term" value="C:membrane"/>
    <property type="evidence" value="ECO:0007669"/>
    <property type="project" value="UniProtKB-SubCell"/>
</dbReference>